<reference evidence="1 2" key="1">
    <citation type="journal article" date="2019" name="Commun. Biol.">
        <title>The bagworm genome reveals a unique fibroin gene that provides high tensile strength.</title>
        <authorList>
            <person name="Kono N."/>
            <person name="Nakamura H."/>
            <person name="Ohtoshi R."/>
            <person name="Tomita M."/>
            <person name="Numata K."/>
            <person name="Arakawa K."/>
        </authorList>
    </citation>
    <scope>NUCLEOTIDE SEQUENCE [LARGE SCALE GENOMIC DNA]</scope>
</reference>
<evidence type="ECO:0000313" key="1">
    <source>
        <dbReference type="EMBL" id="GBP94419.1"/>
    </source>
</evidence>
<evidence type="ECO:0000313" key="2">
    <source>
        <dbReference type="Proteomes" id="UP000299102"/>
    </source>
</evidence>
<keyword evidence="2" id="KW-1185">Reference proteome</keyword>
<name>A0A4C2A5I4_EUMVA</name>
<accession>A0A4C2A5I4</accession>
<dbReference type="EMBL" id="BGZK01002502">
    <property type="protein sequence ID" value="GBP94419.1"/>
    <property type="molecule type" value="Genomic_DNA"/>
</dbReference>
<dbReference type="AlphaFoldDB" id="A0A4C2A5I4"/>
<sequence length="334" mass="38334">MLTDEFKEGRPKAVVILQKIGAVQKLIMRDRHVTYCKIKASLGIALRKPQYGPERQMWLLHDVNVLTRWRSPTNYQHGCQYRRPDIAILDIAVTAHVPACLDTLSYDKVCIKENILLCLPVCLSMVSAGRLNRSRCDFYRNIAYWMRRAYWTTCRSHKEFSSAGEYSGLHGPIKSKFYSRRNSLKSVCCALFSVIIYRCQMWFPTNGFVNKFKDAAQCVDLGFSSHFPRDARRHISISTSIHVFLACVVKSISQDAPATQKAKDFKAEKLLQLLRLLTQSEHATLSAWATTALSRAHATKKQTSHPPMFFANHLAIRPTTWVAHEHQKENYLQK</sequence>
<gene>
    <name evidence="1" type="ORF">EVAR_68204_1</name>
</gene>
<dbReference type="Proteomes" id="UP000299102">
    <property type="component" value="Unassembled WGS sequence"/>
</dbReference>
<dbReference type="OrthoDB" id="10017160at2759"/>
<protein>
    <submittedName>
        <fullName evidence="1">Uncharacterized protein</fullName>
    </submittedName>
</protein>
<proteinExistence type="predicted"/>
<comment type="caution">
    <text evidence="1">The sequence shown here is derived from an EMBL/GenBank/DDBJ whole genome shotgun (WGS) entry which is preliminary data.</text>
</comment>
<organism evidence="1 2">
    <name type="scientific">Eumeta variegata</name>
    <name type="common">Bagworm moth</name>
    <name type="synonym">Eumeta japonica</name>
    <dbReference type="NCBI Taxonomy" id="151549"/>
    <lineage>
        <taxon>Eukaryota</taxon>
        <taxon>Metazoa</taxon>
        <taxon>Ecdysozoa</taxon>
        <taxon>Arthropoda</taxon>
        <taxon>Hexapoda</taxon>
        <taxon>Insecta</taxon>
        <taxon>Pterygota</taxon>
        <taxon>Neoptera</taxon>
        <taxon>Endopterygota</taxon>
        <taxon>Lepidoptera</taxon>
        <taxon>Glossata</taxon>
        <taxon>Ditrysia</taxon>
        <taxon>Tineoidea</taxon>
        <taxon>Psychidae</taxon>
        <taxon>Oiketicinae</taxon>
        <taxon>Eumeta</taxon>
    </lineage>
</organism>